<feature type="domain" description="Methyltransferase" evidence="4">
    <location>
        <begin position="44"/>
        <end position="136"/>
    </location>
</feature>
<dbReference type="SUPFAM" id="SSF53335">
    <property type="entry name" value="S-adenosyl-L-methionine-dependent methyltransferases"/>
    <property type="match status" value="1"/>
</dbReference>
<evidence type="ECO:0000313" key="6">
    <source>
        <dbReference type="Proteomes" id="UP001550603"/>
    </source>
</evidence>
<evidence type="ECO:0000256" key="1">
    <source>
        <dbReference type="ARBA" id="ARBA00022603"/>
    </source>
</evidence>
<dbReference type="RefSeq" id="WP_031117184.1">
    <property type="nucleotide sequence ID" value="NZ_JBEYBN010000047.1"/>
</dbReference>
<evidence type="ECO:0000313" key="5">
    <source>
        <dbReference type="EMBL" id="MEU2270211.1"/>
    </source>
</evidence>
<dbReference type="Gene3D" id="2.20.25.570">
    <property type="match status" value="1"/>
</dbReference>
<dbReference type="Pfam" id="PF13649">
    <property type="entry name" value="Methyltransf_25"/>
    <property type="match status" value="1"/>
</dbReference>
<keyword evidence="1 5" id="KW-0489">Methyltransferase</keyword>
<sequence>MQGYEASTYGDRMVDHDAIGWPAAKDEKAAVAFLAEVAKPGRALELGVGTGRVAIPLARAGMRVTGIDASDAMLRQLVDKPDGAQVQAVRGDFADVAVDGPFDLVYAVQHTFFLLRTQDEQVRCFQNAAARLAPGGALVLQLFVPDPHRLIQPQSTDPLQVALDQVVLRVSQFDRVEQTVTRQYIAITETGTKLYPMVFRYSWPTELDLMARMAGLRLEGRWNGWSRSPFTAEGSYVVVYRKP</sequence>
<keyword evidence="2 5" id="KW-0808">Transferase</keyword>
<dbReference type="PANTHER" id="PTHR43464">
    <property type="entry name" value="METHYLTRANSFERASE"/>
    <property type="match status" value="1"/>
</dbReference>
<dbReference type="Gene3D" id="3.40.50.150">
    <property type="entry name" value="Vaccinia Virus protein VP39"/>
    <property type="match status" value="1"/>
</dbReference>
<dbReference type="GO" id="GO:0032259">
    <property type="term" value="P:methylation"/>
    <property type="evidence" value="ECO:0007669"/>
    <property type="project" value="UniProtKB-KW"/>
</dbReference>
<reference evidence="5 6" key="1">
    <citation type="submission" date="2024-06" db="EMBL/GenBank/DDBJ databases">
        <title>The Natural Products Discovery Center: Release of the First 8490 Sequenced Strains for Exploring Actinobacteria Biosynthetic Diversity.</title>
        <authorList>
            <person name="Kalkreuter E."/>
            <person name="Kautsar S.A."/>
            <person name="Yang D."/>
            <person name="Bader C.D."/>
            <person name="Teijaro C.N."/>
            <person name="Fluegel L."/>
            <person name="Davis C.M."/>
            <person name="Simpson J.R."/>
            <person name="Lauterbach L."/>
            <person name="Steele A.D."/>
            <person name="Gui C."/>
            <person name="Meng S."/>
            <person name="Li G."/>
            <person name="Viehrig K."/>
            <person name="Ye F."/>
            <person name="Su P."/>
            <person name="Kiefer A.F."/>
            <person name="Nichols A."/>
            <person name="Cepeda A.J."/>
            <person name="Yan W."/>
            <person name="Fan B."/>
            <person name="Jiang Y."/>
            <person name="Adhikari A."/>
            <person name="Zheng C.-J."/>
            <person name="Schuster L."/>
            <person name="Cowan T.M."/>
            <person name="Smanski M.J."/>
            <person name="Chevrette M.G."/>
            <person name="De Carvalho L.P.S."/>
            <person name="Shen B."/>
        </authorList>
    </citation>
    <scope>NUCLEOTIDE SEQUENCE [LARGE SCALE GENOMIC DNA]</scope>
    <source>
        <strain evidence="5 6">NPDC019583</strain>
    </source>
</reference>
<dbReference type="Proteomes" id="UP001550603">
    <property type="component" value="Unassembled WGS sequence"/>
</dbReference>
<gene>
    <name evidence="5" type="ORF">ABZ568_28160</name>
</gene>
<protein>
    <submittedName>
        <fullName evidence="5">Class I SAM-dependent methyltransferase</fullName>
        <ecNumber evidence="5">2.1.-.-</ecNumber>
    </submittedName>
</protein>
<keyword evidence="3" id="KW-0949">S-adenosyl-L-methionine</keyword>
<name>A0ABV2Y1R6_9ACTN</name>
<dbReference type="GO" id="GO:0008168">
    <property type="term" value="F:methyltransferase activity"/>
    <property type="evidence" value="ECO:0007669"/>
    <property type="project" value="UniProtKB-KW"/>
</dbReference>
<organism evidence="5 6">
    <name type="scientific">Streptomyces olindensis</name>
    <dbReference type="NCBI Taxonomy" id="358823"/>
    <lineage>
        <taxon>Bacteria</taxon>
        <taxon>Bacillati</taxon>
        <taxon>Actinomycetota</taxon>
        <taxon>Actinomycetes</taxon>
        <taxon>Kitasatosporales</taxon>
        <taxon>Streptomycetaceae</taxon>
        <taxon>Streptomyces</taxon>
    </lineage>
</organism>
<dbReference type="EMBL" id="JBEYBN010000047">
    <property type="protein sequence ID" value="MEU2270211.1"/>
    <property type="molecule type" value="Genomic_DNA"/>
</dbReference>
<accession>A0ABV2Y1R6</accession>
<keyword evidence="6" id="KW-1185">Reference proteome</keyword>
<comment type="caution">
    <text evidence="5">The sequence shown here is derived from an EMBL/GenBank/DDBJ whole genome shotgun (WGS) entry which is preliminary data.</text>
</comment>
<evidence type="ECO:0000256" key="2">
    <source>
        <dbReference type="ARBA" id="ARBA00022679"/>
    </source>
</evidence>
<dbReference type="CDD" id="cd02440">
    <property type="entry name" value="AdoMet_MTases"/>
    <property type="match status" value="1"/>
</dbReference>
<evidence type="ECO:0000256" key="3">
    <source>
        <dbReference type="ARBA" id="ARBA00022691"/>
    </source>
</evidence>
<dbReference type="InterPro" id="IPR029063">
    <property type="entry name" value="SAM-dependent_MTases_sf"/>
</dbReference>
<dbReference type="PANTHER" id="PTHR43464:SF19">
    <property type="entry name" value="UBIQUINONE BIOSYNTHESIS O-METHYLTRANSFERASE, MITOCHONDRIAL"/>
    <property type="match status" value="1"/>
</dbReference>
<dbReference type="InterPro" id="IPR041698">
    <property type="entry name" value="Methyltransf_25"/>
</dbReference>
<proteinExistence type="predicted"/>
<dbReference type="EC" id="2.1.-.-" evidence="5"/>
<evidence type="ECO:0000259" key="4">
    <source>
        <dbReference type="Pfam" id="PF13649"/>
    </source>
</evidence>